<dbReference type="InterPro" id="IPR037508">
    <property type="entry name" value="Msb1/Mug8"/>
</dbReference>
<proteinExistence type="predicted"/>
<dbReference type="PANTHER" id="PTHR28093:SF1">
    <property type="entry name" value="MORPHOGENESIS-RELATED PROTEIN MSB1"/>
    <property type="match status" value="1"/>
</dbReference>
<feature type="compositionally biased region" description="Basic residues" evidence="1">
    <location>
        <begin position="543"/>
        <end position="553"/>
    </location>
</feature>
<feature type="compositionally biased region" description="Polar residues" evidence="1">
    <location>
        <begin position="565"/>
        <end position="577"/>
    </location>
</feature>
<comment type="caution">
    <text evidence="3">The sequence shown here is derived from an EMBL/GenBank/DDBJ whole genome shotgun (WGS) entry which is preliminary data.</text>
</comment>
<reference evidence="3 4" key="1">
    <citation type="submission" date="2019-10" db="EMBL/GenBank/DDBJ databases">
        <authorList>
            <person name="Palmer J.M."/>
        </authorList>
    </citation>
    <scope>NUCLEOTIDE SEQUENCE [LARGE SCALE GENOMIC DNA]</scope>
    <source>
        <strain evidence="3 4">TWF694</strain>
    </source>
</reference>
<feature type="compositionally biased region" description="Low complexity" evidence="1">
    <location>
        <begin position="986"/>
        <end position="1004"/>
    </location>
</feature>
<keyword evidence="4" id="KW-1185">Reference proteome</keyword>
<sequence>MSFLKALRGKSSPGKTKKTKGLENQPTEPVAPVYQDPWEKTQVTPDEVCELTRACSAEIKSRGMTTPFFILPFRPTTEPSSARPFITKYFSTERDPHGPLRGDRLTHELRLTDITVLCSIMKWCWARIPGGVVSWDTYELFRTGELDSEMSRNAFTSFIPISVDSPARSAIIFDFFDLISAIAANGKHNGLTGLKVSRMAGWWAFEHTDNGFGFEGGYESYTKAALATCHLFFAYLRSLAPSGKGSVSVLPLSLQQLLYDIDYPPTPTSFLKEPTSRIIMTVDTVSPTPFALLRRARNFDFTDESHALQEFSEYEDPVQALTDESKRILKCISAANQSSKPGVGAGLGDQSWSRFQDLGFSVLEDEESSGDDDSIFGSSGGQTFRKRKQNNNVVQRQQPVDLARPTTPSWADFMASGFSETASEARSPPPILLSPDKLLPQIETSRARSVQSNRRPDDSNLEPGELASITTVMIDDAFWLVWMTSLAPEETLSRKAVFGRCAMFDTVIRGIKWVIVEEKVKGALKNNLDDEIFLAKKEKKKTMRNRLTRRRSVGRKDVPPEPKQNGFSTTSLSQRPLNISVEQQQSIRNTAATLRQRGQEPLTAHLRPNPPERPADKVASTMTLQPMILREASPAMTWAKNYDKQAFRGLDGAGSVPSFNASQKSLPQPPAENGESRSYNPSPAISPEISPARSPARVAPSPSVSPPPPPMNLAKPPPPPPAAKPEPIKQESKPAPEVRESLEIISEKLQPLPPKEPEHDNDPAPLVQVISRTNVSERAMSPELGSDGEKKVSKLRKLFGGSKTTNRRASVQVAPPAPKNLTVPEKSERRPSLRSKSNGVTNGNKVTAEPVAFDSFQTARETAVSPKPIATRETTPTASIVEENTAKNEFSRFDQGPLDIPAFVPDDDSPEPSPVPVRANNSQTRFAASREQVPDVPSAENRYDVSPPSEKAEPVSEPVPAPKEASPERSPQSSPVMEPVQDRWAQIKANAAARAKANQALASPTSPPPPPPGSTPVDAEESIESRVARIKARVAQLTSGMEQ</sequence>
<feature type="region of interest" description="Disordered" evidence="1">
    <location>
        <begin position="1"/>
        <end position="32"/>
    </location>
</feature>
<feature type="region of interest" description="Disordered" evidence="1">
    <location>
        <begin position="799"/>
        <end position="1024"/>
    </location>
</feature>
<protein>
    <recommendedName>
        <fullName evidence="2">Meiotically up-regulated protein Msb1/Mug8 domain-containing protein</fullName>
    </recommendedName>
</protein>
<organism evidence="3 4">
    <name type="scientific">Orbilia ellipsospora</name>
    <dbReference type="NCBI Taxonomy" id="2528407"/>
    <lineage>
        <taxon>Eukaryota</taxon>
        <taxon>Fungi</taxon>
        <taxon>Dikarya</taxon>
        <taxon>Ascomycota</taxon>
        <taxon>Pezizomycotina</taxon>
        <taxon>Orbiliomycetes</taxon>
        <taxon>Orbiliales</taxon>
        <taxon>Orbiliaceae</taxon>
        <taxon>Orbilia</taxon>
    </lineage>
</organism>
<name>A0AAV9XPV8_9PEZI</name>
<evidence type="ECO:0000259" key="2">
    <source>
        <dbReference type="Pfam" id="PF08101"/>
    </source>
</evidence>
<feature type="compositionally biased region" description="Polar residues" evidence="1">
    <location>
        <begin position="834"/>
        <end position="845"/>
    </location>
</feature>
<feature type="compositionally biased region" description="Acidic residues" evidence="1">
    <location>
        <begin position="364"/>
        <end position="374"/>
    </location>
</feature>
<dbReference type="PANTHER" id="PTHR28093">
    <property type="entry name" value="MORPHOGENESIS-RELATED PROTEIN MSB1"/>
    <property type="match status" value="1"/>
</dbReference>
<feature type="region of interest" description="Disordered" evidence="1">
    <location>
        <begin position="598"/>
        <end position="618"/>
    </location>
</feature>
<evidence type="ECO:0000256" key="1">
    <source>
        <dbReference type="SAM" id="MobiDB-lite"/>
    </source>
</evidence>
<evidence type="ECO:0000313" key="4">
    <source>
        <dbReference type="Proteomes" id="UP001365542"/>
    </source>
</evidence>
<feature type="compositionally biased region" description="Low complexity" evidence="1">
    <location>
        <begin position="681"/>
        <end position="702"/>
    </location>
</feature>
<evidence type="ECO:0000313" key="3">
    <source>
        <dbReference type="EMBL" id="KAK6544024.1"/>
    </source>
</evidence>
<feature type="region of interest" description="Disordered" evidence="1">
    <location>
        <begin position="543"/>
        <end position="577"/>
    </location>
</feature>
<dbReference type="Pfam" id="PF08101">
    <property type="entry name" value="Msb1-Mug8_dom"/>
    <property type="match status" value="1"/>
</dbReference>
<feature type="domain" description="Meiotically up-regulated protein Msb1/Mug8" evidence="2">
    <location>
        <begin position="42"/>
        <end position="519"/>
    </location>
</feature>
<dbReference type="EMBL" id="JAVHJO010000001">
    <property type="protein sequence ID" value="KAK6544024.1"/>
    <property type="molecule type" value="Genomic_DNA"/>
</dbReference>
<gene>
    <name evidence="3" type="ORF">TWF694_000738</name>
</gene>
<dbReference type="Proteomes" id="UP001365542">
    <property type="component" value="Unassembled WGS sequence"/>
</dbReference>
<dbReference type="AlphaFoldDB" id="A0AAV9XPV8"/>
<feature type="compositionally biased region" description="Basic and acidic residues" evidence="1">
    <location>
        <begin position="726"/>
        <end position="746"/>
    </location>
</feature>
<feature type="compositionally biased region" description="Polar residues" evidence="1">
    <location>
        <begin position="657"/>
        <end position="666"/>
    </location>
</feature>
<feature type="region of interest" description="Disordered" evidence="1">
    <location>
        <begin position="653"/>
        <end position="766"/>
    </location>
</feature>
<feature type="compositionally biased region" description="Pro residues" evidence="1">
    <location>
        <begin position="1005"/>
        <end position="1014"/>
    </location>
</feature>
<dbReference type="InterPro" id="IPR012965">
    <property type="entry name" value="Msb1/Mug8_dom"/>
</dbReference>
<feature type="compositionally biased region" description="Pro residues" evidence="1">
    <location>
        <begin position="703"/>
        <end position="724"/>
    </location>
</feature>
<feature type="region of interest" description="Disordered" evidence="1">
    <location>
        <begin position="364"/>
        <end position="407"/>
    </location>
</feature>
<accession>A0AAV9XPV8</accession>